<reference evidence="4 5" key="1">
    <citation type="journal article" date="2017" name="PLoS Biol.">
        <title>The sea cucumber genome provides insights into morphological evolution and visceral regeneration.</title>
        <authorList>
            <person name="Zhang X."/>
            <person name="Sun L."/>
            <person name="Yuan J."/>
            <person name="Sun Y."/>
            <person name="Gao Y."/>
            <person name="Zhang L."/>
            <person name="Li S."/>
            <person name="Dai H."/>
            <person name="Hamel J.F."/>
            <person name="Liu C."/>
            <person name="Yu Y."/>
            <person name="Liu S."/>
            <person name="Lin W."/>
            <person name="Guo K."/>
            <person name="Jin S."/>
            <person name="Xu P."/>
            <person name="Storey K.B."/>
            <person name="Huan P."/>
            <person name="Zhang T."/>
            <person name="Zhou Y."/>
            <person name="Zhang J."/>
            <person name="Lin C."/>
            <person name="Li X."/>
            <person name="Xing L."/>
            <person name="Huo D."/>
            <person name="Sun M."/>
            <person name="Wang L."/>
            <person name="Mercier A."/>
            <person name="Li F."/>
            <person name="Yang H."/>
            <person name="Xiang J."/>
        </authorList>
    </citation>
    <scope>NUCLEOTIDE SEQUENCE [LARGE SCALE GENOMIC DNA]</scope>
    <source>
        <strain evidence="4">Shaxun</strain>
        <tissue evidence="4">Muscle</tissue>
    </source>
</reference>
<feature type="transmembrane region" description="Helical" evidence="2">
    <location>
        <begin position="32"/>
        <end position="52"/>
    </location>
</feature>
<dbReference type="GO" id="GO:0005737">
    <property type="term" value="C:cytoplasm"/>
    <property type="evidence" value="ECO:0007669"/>
    <property type="project" value="TreeGrafter"/>
</dbReference>
<evidence type="ECO:0000259" key="3">
    <source>
        <dbReference type="PROSITE" id="PS51387"/>
    </source>
</evidence>
<dbReference type="Gene3D" id="3.30.465.10">
    <property type="match status" value="1"/>
</dbReference>
<name>A0A2G8LHV2_STIJA</name>
<accession>A0A2G8LHV2</accession>
<keyword evidence="2" id="KW-0812">Transmembrane</keyword>
<keyword evidence="1" id="KW-0560">Oxidoreductase</keyword>
<dbReference type="OrthoDB" id="415825at2759"/>
<evidence type="ECO:0000256" key="1">
    <source>
        <dbReference type="ARBA" id="ARBA00023002"/>
    </source>
</evidence>
<keyword evidence="2" id="KW-0472">Membrane</keyword>
<sequence>MLWLSLGTGLLSSFILFSYVKGTEHMMKHYRWIFVCLGLLPISLVYSAVLYLRNLLVFKLKSAPQRHQWRVDGVSQQIEDWIKSGSQKKLCTARPGWQTTSLRVGLYKKTHRNIHINMVDILDVDTDGRIVRCEPLVTMGQITALLSPMGWSLPVLPELDDLTVGNELLSNFIFVCKMGKFKVECNGVGIESSSHKHGLFQHICEAFEVVLGNGDVVKCSKEENADLFHSIPWSYGTLCFLVSVDIRIVPIQSYVRLEYRPTKTRQQTVQVFKEQTCKEDGNDFVEGLMFGENEAVVMTGTLTEDLEADKINKIGYFYKPWFYKHVEGIMKTGYCVEYIPLRDYYHRHSRSIFWEMQDIIPFGNHPIFRYLFGWLLPIKISLLKLTQTKTLRELYKKRHIVQDMLVPLDDFEDALKCFHQEIKMYPLWICPFKLPANPGMVHPHSNQEELYVDIGAYGNPGTADFHYSDTVRRIEKFVRDRHGFQMLYADCFMTREEFRVMFDHSLYDKVRKDLQCEDAFPEVYDKICQSARY</sequence>
<evidence type="ECO:0000256" key="2">
    <source>
        <dbReference type="SAM" id="Phobius"/>
    </source>
</evidence>
<dbReference type="AlphaFoldDB" id="A0A2G8LHV2"/>
<dbReference type="STRING" id="307972.A0A2G8LHV2"/>
<dbReference type="GO" id="GO:0008202">
    <property type="term" value="P:steroid metabolic process"/>
    <property type="evidence" value="ECO:0007669"/>
    <property type="project" value="TreeGrafter"/>
</dbReference>
<proteinExistence type="predicted"/>
<dbReference type="FunFam" id="3.30.465.10:FF:000006">
    <property type="entry name" value="Delta(24)-sterol reductase"/>
    <property type="match status" value="1"/>
</dbReference>
<keyword evidence="2" id="KW-1133">Transmembrane helix</keyword>
<dbReference type="PROSITE" id="PS51387">
    <property type="entry name" value="FAD_PCMH"/>
    <property type="match status" value="1"/>
</dbReference>
<dbReference type="GO" id="GO:0071949">
    <property type="term" value="F:FAD binding"/>
    <property type="evidence" value="ECO:0007669"/>
    <property type="project" value="InterPro"/>
</dbReference>
<dbReference type="SUPFAM" id="SSF56176">
    <property type="entry name" value="FAD-binding/transporter-associated domain-like"/>
    <property type="match status" value="1"/>
</dbReference>
<dbReference type="Proteomes" id="UP000230750">
    <property type="component" value="Unassembled WGS sequence"/>
</dbReference>
<dbReference type="PANTHER" id="PTHR10801">
    <property type="entry name" value="24-DEHYDROCHOLESTEROL REDUCTASE"/>
    <property type="match status" value="1"/>
</dbReference>
<protein>
    <submittedName>
        <fullName evidence="4">Putative delta(24)-sterol reductase</fullName>
    </submittedName>
</protein>
<feature type="domain" description="FAD-binding PCMH-type" evidence="3">
    <location>
        <begin position="62"/>
        <end position="251"/>
    </location>
</feature>
<keyword evidence="5" id="KW-1185">Reference proteome</keyword>
<dbReference type="InterPro" id="IPR036318">
    <property type="entry name" value="FAD-bd_PCMH-like_sf"/>
</dbReference>
<dbReference type="EMBL" id="MRZV01000074">
    <property type="protein sequence ID" value="PIK59760.1"/>
    <property type="molecule type" value="Genomic_DNA"/>
</dbReference>
<evidence type="ECO:0000313" key="4">
    <source>
        <dbReference type="EMBL" id="PIK59760.1"/>
    </source>
</evidence>
<dbReference type="PANTHER" id="PTHR10801:SF0">
    <property type="entry name" value="DELTA(24)-STEROL REDUCTASE"/>
    <property type="match status" value="1"/>
</dbReference>
<dbReference type="InterPro" id="IPR016169">
    <property type="entry name" value="FAD-bd_PCMH_sub2"/>
</dbReference>
<evidence type="ECO:0000313" key="5">
    <source>
        <dbReference type="Proteomes" id="UP000230750"/>
    </source>
</evidence>
<dbReference type="GO" id="GO:0000246">
    <property type="term" value="F:Delta24(24-1) sterol reductase activity"/>
    <property type="evidence" value="ECO:0007669"/>
    <property type="project" value="TreeGrafter"/>
</dbReference>
<dbReference type="InterPro" id="IPR016166">
    <property type="entry name" value="FAD-bd_PCMH"/>
</dbReference>
<dbReference type="InterPro" id="IPR040165">
    <property type="entry name" value="Diminuto-like"/>
</dbReference>
<organism evidence="4 5">
    <name type="scientific">Stichopus japonicus</name>
    <name type="common">Sea cucumber</name>
    <dbReference type="NCBI Taxonomy" id="307972"/>
    <lineage>
        <taxon>Eukaryota</taxon>
        <taxon>Metazoa</taxon>
        <taxon>Echinodermata</taxon>
        <taxon>Eleutherozoa</taxon>
        <taxon>Echinozoa</taxon>
        <taxon>Holothuroidea</taxon>
        <taxon>Aspidochirotacea</taxon>
        <taxon>Aspidochirotida</taxon>
        <taxon>Stichopodidae</taxon>
        <taxon>Apostichopus</taxon>
    </lineage>
</organism>
<comment type="caution">
    <text evidence="4">The sequence shown here is derived from an EMBL/GenBank/DDBJ whole genome shotgun (WGS) entry which is preliminary data.</text>
</comment>
<gene>
    <name evidence="4" type="ORF">BSL78_03332</name>
</gene>
<dbReference type="GO" id="GO:0016020">
    <property type="term" value="C:membrane"/>
    <property type="evidence" value="ECO:0007669"/>
    <property type="project" value="TreeGrafter"/>
</dbReference>